<dbReference type="STRING" id="1007099.SAMN05216287_3620"/>
<feature type="transmembrane region" description="Helical" evidence="1">
    <location>
        <begin position="12"/>
        <end position="42"/>
    </location>
</feature>
<sequence length="110" mass="12356">MNDAKPRRESLVLRILWMLLFFLVWQVTEVLLALLVVAQVVFRLINGAPSGALMDFGDSLAQYLAQIGRFGAFHTDSKPWPFADWPAPRVADGEAPLRPVEPLNRDEAQP</sequence>
<dbReference type="Proteomes" id="UP000243778">
    <property type="component" value="Unassembled WGS sequence"/>
</dbReference>
<dbReference type="Pfam" id="PF14333">
    <property type="entry name" value="DUF4389"/>
    <property type="match status" value="1"/>
</dbReference>
<gene>
    <name evidence="2" type="ORF">SAMN05216287_3620</name>
</gene>
<organism evidence="2 3">
    <name type="scientific">Pseudomonas kuykendallii</name>
    <dbReference type="NCBI Taxonomy" id="1007099"/>
    <lineage>
        <taxon>Bacteria</taxon>
        <taxon>Pseudomonadati</taxon>
        <taxon>Pseudomonadota</taxon>
        <taxon>Gammaproteobacteria</taxon>
        <taxon>Pseudomonadales</taxon>
        <taxon>Pseudomonadaceae</taxon>
        <taxon>Pseudomonas</taxon>
    </lineage>
</organism>
<accession>A0A1H3DYQ7</accession>
<name>A0A1H3DYQ7_9PSED</name>
<evidence type="ECO:0000256" key="1">
    <source>
        <dbReference type="SAM" id="Phobius"/>
    </source>
</evidence>
<keyword evidence="1" id="KW-0812">Transmembrane</keyword>
<dbReference type="InterPro" id="IPR025498">
    <property type="entry name" value="DUF4389"/>
</dbReference>
<protein>
    <recommendedName>
        <fullName evidence="4">DUF4389 domain-containing protein</fullName>
    </recommendedName>
</protein>
<evidence type="ECO:0000313" key="2">
    <source>
        <dbReference type="EMBL" id="SDX71527.1"/>
    </source>
</evidence>
<dbReference type="AlphaFoldDB" id="A0A1H3DYQ7"/>
<keyword evidence="3" id="KW-1185">Reference proteome</keyword>
<dbReference type="OrthoDB" id="5766995at2"/>
<reference evidence="3" key="1">
    <citation type="submission" date="2016-10" db="EMBL/GenBank/DDBJ databases">
        <authorList>
            <person name="Varghese N."/>
            <person name="Submissions S."/>
        </authorList>
    </citation>
    <scope>NUCLEOTIDE SEQUENCE [LARGE SCALE GENOMIC DNA]</scope>
    <source>
        <strain evidence="3">NRRL B-59562</strain>
    </source>
</reference>
<keyword evidence="1" id="KW-0472">Membrane</keyword>
<keyword evidence="1" id="KW-1133">Transmembrane helix</keyword>
<dbReference type="RefSeq" id="WP_090231031.1">
    <property type="nucleotide sequence ID" value="NZ_FNNU01000005.1"/>
</dbReference>
<evidence type="ECO:0008006" key="4">
    <source>
        <dbReference type="Google" id="ProtNLM"/>
    </source>
</evidence>
<evidence type="ECO:0000313" key="3">
    <source>
        <dbReference type="Proteomes" id="UP000243778"/>
    </source>
</evidence>
<proteinExistence type="predicted"/>
<dbReference type="EMBL" id="FNNU01000005">
    <property type="protein sequence ID" value="SDX71527.1"/>
    <property type="molecule type" value="Genomic_DNA"/>
</dbReference>